<dbReference type="Proteomes" id="UP000229631">
    <property type="component" value="Unassembled WGS sequence"/>
</dbReference>
<accession>A0A2M7BBI1</accession>
<gene>
    <name evidence="1" type="ORF">COS54_03110</name>
</gene>
<evidence type="ECO:0000313" key="1">
    <source>
        <dbReference type="EMBL" id="PIV00465.1"/>
    </source>
</evidence>
<organism evidence="1 2">
    <name type="scientific">Candidatus Shapirobacteria bacterium CG03_land_8_20_14_0_80_39_12</name>
    <dbReference type="NCBI Taxonomy" id="1974879"/>
    <lineage>
        <taxon>Bacteria</taxon>
        <taxon>Candidatus Shapironibacteriota</taxon>
    </lineage>
</organism>
<proteinExistence type="predicted"/>
<evidence type="ECO:0000313" key="2">
    <source>
        <dbReference type="Proteomes" id="UP000229631"/>
    </source>
</evidence>
<sequence length="157" mass="18786">MLKDTRILSQSKELTYKGIKIKKIPWFLWFVFNPRKRWGMAYHSQIYVSPKVYNYLITNSPDPLSIALLEHEITHLKRKRQLGESNHSRKYLLSRSFRLQEELIADRAMMLYLKKRNLPFPIEKRAKKISSVLYFSMISYSEAKLKLTKMWNTLKAS</sequence>
<reference evidence="2" key="1">
    <citation type="submission" date="2017-09" db="EMBL/GenBank/DDBJ databases">
        <title>Depth-based differentiation of microbial function through sediment-hosted aquifers and enrichment of novel symbionts in the deep terrestrial subsurface.</title>
        <authorList>
            <person name="Probst A.J."/>
            <person name="Ladd B."/>
            <person name="Jarett J.K."/>
            <person name="Geller-Mcgrath D.E."/>
            <person name="Sieber C.M.K."/>
            <person name="Emerson J.B."/>
            <person name="Anantharaman K."/>
            <person name="Thomas B.C."/>
            <person name="Malmstrom R."/>
            <person name="Stieglmeier M."/>
            <person name="Klingl A."/>
            <person name="Woyke T."/>
            <person name="Ryan C.M."/>
            <person name="Banfield J.F."/>
        </authorList>
    </citation>
    <scope>NUCLEOTIDE SEQUENCE [LARGE SCALE GENOMIC DNA]</scope>
</reference>
<comment type="caution">
    <text evidence="1">The sequence shown here is derived from an EMBL/GenBank/DDBJ whole genome shotgun (WGS) entry which is preliminary data.</text>
</comment>
<dbReference type="EMBL" id="PEVC01000053">
    <property type="protein sequence ID" value="PIV00465.1"/>
    <property type="molecule type" value="Genomic_DNA"/>
</dbReference>
<name>A0A2M7BBI1_9BACT</name>
<protein>
    <submittedName>
        <fullName evidence="1">Uncharacterized protein</fullName>
    </submittedName>
</protein>
<dbReference type="AlphaFoldDB" id="A0A2M7BBI1"/>